<dbReference type="Pfam" id="PF04542">
    <property type="entry name" value="Sigma70_r2"/>
    <property type="match status" value="1"/>
</dbReference>
<evidence type="ECO:0000259" key="9">
    <source>
        <dbReference type="Pfam" id="PF20239"/>
    </source>
</evidence>
<dbReference type="NCBIfam" id="TIGR02937">
    <property type="entry name" value="sigma70-ECF"/>
    <property type="match status" value="1"/>
</dbReference>
<dbReference type="InterPro" id="IPR014284">
    <property type="entry name" value="RNA_pol_sigma-70_dom"/>
</dbReference>
<keyword evidence="2" id="KW-0805">Transcription regulation</keyword>
<evidence type="ECO:0000256" key="6">
    <source>
        <dbReference type="SAM" id="MobiDB-lite"/>
    </source>
</evidence>
<dbReference type="InterPro" id="IPR036388">
    <property type="entry name" value="WH-like_DNA-bd_sf"/>
</dbReference>
<evidence type="ECO:0000256" key="4">
    <source>
        <dbReference type="ARBA" id="ARBA00023125"/>
    </source>
</evidence>
<dbReference type="SUPFAM" id="SSF88659">
    <property type="entry name" value="Sigma3 and sigma4 domains of RNA polymerase sigma factors"/>
    <property type="match status" value="1"/>
</dbReference>
<dbReference type="EMBL" id="AP022577">
    <property type="protein sequence ID" value="BBX86375.1"/>
    <property type="molecule type" value="Genomic_DNA"/>
</dbReference>
<dbReference type="Pfam" id="PF08281">
    <property type="entry name" value="Sigma70_r4_2"/>
    <property type="match status" value="1"/>
</dbReference>
<dbReference type="InterPro" id="IPR013324">
    <property type="entry name" value="RNA_pol_sigma_r3/r4-like"/>
</dbReference>
<feature type="region of interest" description="Disordered" evidence="6">
    <location>
        <begin position="410"/>
        <end position="454"/>
    </location>
</feature>
<keyword evidence="4" id="KW-0238">DNA-binding</keyword>
<feature type="compositionally biased region" description="Low complexity" evidence="6">
    <location>
        <begin position="420"/>
        <end position="429"/>
    </location>
</feature>
<dbReference type="PANTHER" id="PTHR47756">
    <property type="entry name" value="BLL6612 PROTEIN-RELATED"/>
    <property type="match status" value="1"/>
</dbReference>
<dbReference type="InterPro" id="IPR046531">
    <property type="entry name" value="DUF6596"/>
</dbReference>
<dbReference type="InterPro" id="IPR007627">
    <property type="entry name" value="RNA_pol_sigma70_r2"/>
</dbReference>
<comment type="similarity">
    <text evidence="1">Belongs to the sigma-70 factor family. ECF subfamily.</text>
</comment>
<keyword evidence="11" id="KW-1185">Reference proteome</keyword>
<keyword evidence="3" id="KW-0731">Sigma factor</keyword>
<evidence type="ECO:0000313" key="10">
    <source>
        <dbReference type="EMBL" id="BBX86375.1"/>
    </source>
</evidence>
<reference evidence="10 11" key="1">
    <citation type="journal article" date="2019" name="Emerg. Microbes Infect.">
        <title>Comprehensive subspecies identification of 175 nontuberculous mycobacteria species based on 7547 genomic profiles.</title>
        <authorList>
            <person name="Matsumoto Y."/>
            <person name="Kinjo T."/>
            <person name="Motooka D."/>
            <person name="Nabeya D."/>
            <person name="Jung N."/>
            <person name="Uechi K."/>
            <person name="Horii T."/>
            <person name="Iida T."/>
            <person name="Fujita J."/>
            <person name="Nakamura S."/>
        </authorList>
    </citation>
    <scope>NUCLEOTIDE SEQUENCE [LARGE SCALE GENOMIC DNA]</scope>
    <source>
        <strain evidence="10 11">JCM 15296</strain>
    </source>
</reference>
<feature type="domain" description="DUF6596" evidence="9">
    <location>
        <begin position="188"/>
        <end position="288"/>
    </location>
</feature>
<organism evidence="10 11">
    <name type="scientific">Mycolicibacterium aubagnense</name>
    <dbReference type="NCBI Taxonomy" id="319707"/>
    <lineage>
        <taxon>Bacteria</taxon>
        <taxon>Bacillati</taxon>
        <taxon>Actinomycetota</taxon>
        <taxon>Actinomycetes</taxon>
        <taxon>Mycobacteriales</taxon>
        <taxon>Mycobacteriaceae</taxon>
        <taxon>Mycolicibacterium</taxon>
    </lineage>
</organism>
<evidence type="ECO:0000256" key="3">
    <source>
        <dbReference type="ARBA" id="ARBA00023082"/>
    </source>
</evidence>
<evidence type="ECO:0000256" key="5">
    <source>
        <dbReference type="ARBA" id="ARBA00023163"/>
    </source>
</evidence>
<accession>A0ABM7IIA3</accession>
<dbReference type="Pfam" id="PF20239">
    <property type="entry name" value="DUF6596"/>
    <property type="match status" value="1"/>
</dbReference>
<feature type="compositionally biased region" description="Low complexity" evidence="6">
    <location>
        <begin position="437"/>
        <end position="454"/>
    </location>
</feature>
<evidence type="ECO:0000259" key="7">
    <source>
        <dbReference type="Pfam" id="PF04542"/>
    </source>
</evidence>
<dbReference type="RefSeq" id="WP_268815775.1">
    <property type="nucleotide sequence ID" value="NZ_AP022577.1"/>
</dbReference>
<evidence type="ECO:0000256" key="2">
    <source>
        <dbReference type="ARBA" id="ARBA00023015"/>
    </source>
</evidence>
<feature type="compositionally biased region" description="Basic and acidic residues" evidence="6">
    <location>
        <begin position="410"/>
        <end position="419"/>
    </location>
</feature>
<dbReference type="PANTHER" id="PTHR47756:SF1">
    <property type="entry name" value="BLL0085 PROTEIN"/>
    <property type="match status" value="1"/>
</dbReference>
<proteinExistence type="inferred from homology"/>
<feature type="domain" description="RNA polymerase sigma factor 70 region 4 type 2" evidence="8">
    <location>
        <begin position="120"/>
        <end position="172"/>
    </location>
</feature>
<dbReference type="InterPro" id="IPR013325">
    <property type="entry name" value="RNA_pol_sigma_r2"/>
</dbReference>
<dbReference type="Gene3D" id="1.10.1740.10">
    <property type="match status" value="1"/>
</dbReference>
<name>A0ABM7IIA3_9MYCO</name>
<keyword evidence="5" id="KW-0804">Transcription</keyword>
<evidence type="ECO:0000256" key="1">
    <source>
        <dbReference type="ARBA" id="ARBA00010641"/>
    </source>
</evidence>
<dbReference type="Proteomes" id="UP000465609">
    <property type="component" value="Chromosome"/>
</dbReference>
<feature type="domain" description="RNA polymerase sigma-70 region 2" evidence="7">
    <location>
        <begin position="24"/>
        <end position="84"/>
    </location>
</feature>
<gene>
    <name evidence="10" type="ORF">MAUB_42480</name>
</gene>
<dbReference type="Gene3D" id="1.10.10.10">
    <property type="entry name" value="Winged helix-like DNA-binding domain superfamily/Winged helix DNA-binding domain"/>
    <property type="match status" value="1"/>
</dbReference>
<sequence>MTNGPGCAGSAGAEAVTAAWRAESARLVAALTRMTRDIDLAEDVAQDALVAALEEWPDRGIPANPAAWLMTAAKRRAIDHIRRAETLRRKTEEVGHRLEEVDMPDFEGQLDFIEDDVLRLMFLTCHPELPAASRAALTLRLVSGLSTAEIARAFLVPESTMAQRISRAKKSLIGVDMELPVGAERVDRVDDVLAAIYLTFNEGYVATAGEDWTRPDLCFEAIRLARMVAAMVPDLPDVLGLQALVELQASRIPARVDRDGAPVLLDDQDRARWDHLLRRRGLQVLERAEKLAEAGTPVGTYFLQAAIAACHARAMRAEDTDWQRIADLYDVLALAAPGPVIEVNRAVAHGRAHGAEAGLAVLDALGPDPLPRSPLPAAVRGDLLERLGRTAEASAAFAHAATLSSNEAERSLLLRRSEQPRPASWSGPRSRPPGSPRRPSARSIRSIRSTSSDR</sequence>
<evidence type="ECO:0000259" key="8">
    <source>
        <dbReference type="Pfam" id="PF08281"/>
    </source>
</evidence>
<dbReference type="SUPFAM" id="SSF88946">
    <property type="entry name" value="Sigma2 domain of RNA polymerase sigma factors"/>
    <property type="match status" value="1"/>
</dbReference>
<dbReference type="InterPro" id="IPR013249">
    <property type="entry name" value="RNA_pol_sigma70_r4_t2"/>
</dbReference>
<evidence type="ECO:0000313" key="11">
    <source>
        <dbReference type="Proteomes" id="UP000465609"/>
    </source>
</evidence>
<protein>
    <submittedName>
        <fullName evidence="10">RNA polymerase subunit sigma-24</fullName>
    </submittedName>
</protein>